<keyword evidence="3" id="KW-1185">Reference proteome</keyword>
<dbReference type="Proteomes" id="UP000002357">
    <property type="component" value="Plasmid pSCL4"/>
</dbReference>
<dbReference type="AlphaFoldDB" id="B5GYP7"/>
<evidence type="ECO:0000313" key="3">
    <source>
        <dbReference type="Proteomes" id="UP000002357"/>
    </source>
</evidence>
<evidence type="ECO:0000256" key="1">
    <source>
        <dbReference type="SAM" id="MobiDB-lite"/>
    </source>
</evidence>
<proteinExistence type="predicted"/>
<feature type="compositionally biased region" description="Low complexity" evidence="1">
    <location>
        <begin position="1"/>
        <end position="14"/>
    </location>
</feature>
<accession>B5GYP7</accession>
<sequence length="60" mass="6566">MAGVAGRGAAAVPSRRPEGRPSSMRYRPSHLLDKAWGFRASACHRGGRLRPQRPASTPRR</sequence>
<keyword evidence="2" id="KW-0614">Plasmid</keyword>
<feature type="region of interest" description="Disordered" evidence="1">
    <location>
        <begin position="1"/>
        <end position="28"/>
    </location>
</feature>
<dbReference type="EMBL" id="CM000914">
    <property type="protein sequence ID" value="EFG04695.2"/>
    <property type="molecule type" value="Genomic_DNA"/>
</dbReference>
<gene>
    <name evidence="2" type="ORF">SCLAV_p1209</name>
</gene>
<organism evidence="2 3">
    <name type="scientific">Streptomyces clavuligerus</name>
    <dbReference type="NCBI Taxonomy" id="1901"/>
    <lineage>
        <taxon>Bacteria</taxon>
        <taxon>Bacillati</taxon>
        <taxon>Actinomycetota</taxon>
        <taxon>Actinomycetes</taxon>
        <taxon>Kitasatosporales</taxon>
        <taxon>Streptomycetaceae</taxon>
        <taxon>Streptomyces</taxon>
    </lineage>
</organism>
<name>B5GYP7_STRCL</name>
<protein>
    <submittedName>
        <fullName evidence="2">Uncharacterized protein</fullName>
    </submittedName>
</protein>
<reference evidence="2 3" key="1">
    <citation type="journal article" date="2010" name="Genome Biol. Evol.">
        <title>The sequence of a 1.8-mb bacterial linear plasmid reveals a rich evolutionary reservoir of secondary metabolic pathways.</title>
        <authorList>
            <person name="Medema M.H."/>
            <person name="Trefzer A."/>
            <person name="Kovalchuk A."/>
            <person name="van den Berg M."/>
            <person name="Mueller U."/>
            <person name="Heijne W."/>
            <person name="Wu L."/>
            <person name="Alam M.T."/>
            <person name="Ronning C.M."/>
            <person name="Nierman W.C."/>
            <person name="Bovenberg R.A.L."/>
            <person name="Breitling R."/>
            <person name="Takano E."/>
        </authorList>
    </citation>
    <scope>NUCLEOTIDE SEQUENCE [LARGE SCALE GENOMIC DNA]</scope>
    <source>
        <strain evidence="3">ATCC 27064 / DSM 738 / JCM 4710 / NBRC 13307 / NCIMB 12785 / NRRL 3585 / VKM Ac-602</strain>
        <plasmid evidence="2">pSCL4</plasmid>
    </source>
</reference>
<evidence type="ECO:0000313" key="2">
    <source>
        <dbReference type="EMBL" id="EFG04695.2"/>
    </source>
</evidence>
<geneLocation type="plasmid" evidence="2 3">
    <name>pSCL4</name>
</geneLocation>